<evidence type="ECO:0000313" key="11">
    <source>
        <dbReference type="Proteomes" id="UP000001508"/>
    </source>
</evidence>
<name>D6Z5W4_DESAT</name>
<dbReference type="InterPro" id="IPR015500">
    <property type="entry name" value="Peptidase_S8_subtilisin-rel"/>
</dbReference>
<organism evidence="10 11">
    <name type="scientific">Desulfurivibrio alkaliphilus (strain DSM 19089 / UNIQEM U267 / AHT2)</name>
    <dbReference type="NCBI Taxonomy" id="589865"/>
    <lineage>
        <taxon>Bacteria</taxon>
        <taxon>Pseudomonadati</taxon>
        <taxon>Thermodesulfobacteriota</taxon>
        <taxon>Desulfobulbia</taxon>
        <taxon>Desulfobulbales</taxon>
        <taxon>Desulfobulbaceae</taxon>
        <taxon>Desulfurivibrio</taxon>
    </lineage>
</organism>
<dbReference type="PROSITE" id="PS51892">
    <property type="entry name" value="SUBTILASE"/>
    <property type="match status" value="1"/>
</dbReference>
<feature type="domain" description="Peptidase S8/S53" evidence="9">
    <location>
        <begin position="194"/>
        <end position="512"/>
    </location>
</feature>
<keyword evidence="11" id="KW-1185">Reference proteome</keyword>
<feature type="chain" id="PRO_5003091657" evidence="8">
    <location>
        <begin position="28"/>
        <end position="1020"/>
    </location>
</feature>
<evidence type="ECO:0000256" key="7">
    <source>
        <dbReference type="SAM" id="MobiDB-lite"/>
    </source>
</evidence>
<dbReference type="InParanoid" id="D6Z5W4"/>
<proteinExistence type="inferred from homology"/>
<evidence type="ECO:0000256" key="1">
    <source>
        <dbReference type="ARBA" id="ARBA00011073"/>
    </source>
</evidence>
<evidence type="ECO:0000259" key="9">
    <source>
        <dbReference type="Pfam" id="PF00082"/>
    </source>
</evidence>
<dbReference type="SUPFAM" id="SSF52743">
    <property type="entry name" value="Subtilisin-like"/>
    <property type="match status" value="1"/>
</dbReference>
<keyword evidence="4 6" id="KW-0720">Serine protease</keyword>
<evidence type="ECO:0000256" key="4">
    <source>
        <dbReference type="ARBA" id="ARBA00022825"/>
    </source>
</evidence>
<evidence type="ECO:0000256" key="3">
    <source>
        <dbReference type="ARBA" id="ARBA00022801"/>
    </source>
</evidence>
<feature type="region of interest" description="Disordered" evidence="7">
    <location>
        <begin position="108"/>
        <end position="144"/>
    </location>
</feature>
<dbReference type="EMBL" id="CP001940">
    <property type="protein sequence ID" value="ADH84846.1"/>
    <property type="molecule type" value="Genomic_DNA"/>
</dbReference>
<dbReference type="HOGENOM" id="CLU_296087_0_0_7"/>
<dbReference type="InterPro" id="IPR036852">
    <property type="entry name" value="Peptidase_S8/S53_dom_sf"/>
</dbReference>
<reference evidence="11" key="1">
    <citation type="submission" date="2010-02" db="EMBL/GenBank/DDBJ databases">
        <title>Complete sequence of Desulfurivibrio alkaliphilus AHT2.</title>
        <authorList>
            <consortium name="US DOE Joint Genome Institute"/>
            <person name="Pitluck S."/>
            <person name="Chertkov O."/>
            <person name="Detter J.C."/>
            <person name="Han C."/>
            <person name="Tapia R."/>
            <person name="Larimer F."/>
            <person name="Land M."/>
            <person name="Hauser L."/>
            <person name="Kyrpides N."/>
            <person name="Mikhailova N."/>
            <person name="Sorokin D.Y."/>
            <person name="Muyzer G."/>
            <person name="Woyke T."/>
        </authorList>
    </citation>
    <scope>NUCLEOTIDE SEQUENCE [LARGE SCALE GENOMIC DNA]</scope>
    <source>
        <strain evidence="11">DSM 19089 / UNIQEM U267 / AHT2</strain>
    </source>
</reference>
<dbReference type="GO" id="GO:0004252">
    <property type="term" value="F:serine-type endopeptidase activity"/>
    <property type="evidence" value="ECO:0007669"/>
    <property type="project" value="UniProtKB-UniRule"/>
</dbReference>
<feature type="signal peptide" evidence="8">
    <location>
        <begin position="1"/>
        <end position="27"/>
    </location>
</feature>
<dbReference type="InterPro" id="IPR022398">
    <property type="entry name" value="Peptidase_S8_His-AS"/>
</dbReference>
<dbReference type="PANTHER" id="PTHR43399:SF4">
    <property type="entry name" value="CELL WALL-ASSOCIATED PROTEASE"/>
    <property type="match status" value="1"/>
</dbReference>
<dbReference type="Pfam" id="PF00082">
    <property type="entry name" value="Peptidase_S8"/>
    <property type="match status" value="1"/>
</dbReference>
<evidence type="ECO:0000256" key="8">
    <source>
        <dbReference type="SAM" id="SignalP"/>
    </source>
</evidence>
<keyword evidence="3 6" id="KW-0378">Hydrolase</keyword>
<dbReference type="PROSITE" id="PS00138">
    <property type="entry name" value="SUBTILASE_SER"/>
    <property type="match status" value="1"/>
</dbReference>
<sequence>MRWVCGRRLLAGAMAFGMLFHGGGVVAQPMVGDEQPAPAVEAAAPKDVAQRLLGPPVLSDWWLTLGESAPAAAAGSAGGMSKGLKIGALVTGGVVVTGATVVILASSEDKNSNNDTDDQPGNAVPPDDVQAPLSWHQQQSQQQPDEWLAAEIRARDDYRFINEWWTDKYGGEMPRINPYDLMGLSYAHAAGYRGEEIIIGLLDDTFQLDHPMLQGQVAGDSGTLPGVNSNTYHGTHVAGLAAGHSATMIGVAPEAKLFLASFKNSTLNGWATKFQDARQAGARVHSNSWGWDADGLLDTRLAVELLADPVAALANWQETEDFNHWYLGFTDYAADQEFKLSAYQDNPGLVLEAYFNIAYNSPSPAASWNNLAAAMHDFQTQGNGVILWALENHRLEAPDGTFYADAPAALPELYPDLQGAWLTVANVNVFSHSDGQDYAVLYSSGCHQTASYCLSHNGGFVNSAVPFNDYDQLTGTSMATPQVAGAVAILAQAFPGHSGEQLVNRLLATASNFDDWQAVEERDGSWYGTLTLPDNSSREVEFMVLPVEANQESPLDPGEIGVVDFGNGITHAYSELLGHGFVNLRAALQPVGEVAVPVGQQLDTVRREDLQASRVLLGPAFGDSLTAGLAGRTVAVLDGLDGAFQVPLGHFVQAADPGSDLGGLLAGFGPPPLGPEIKLGRGGRLAAAFRSAENGPPAGLTAAKERQSKVAELSWRQELGRDSLLRFDYNRNPGLAFGLPAAGTVQPEWMVSRQAFVNPLLSLVERGESLGADVALNRWATLRLGAFQGSQSQQWQQNELAPQEDHRRARLRGAATELALGLGPAAAPAAGLALQAALVQEENTLLGSHSGGAFELAQGTSSYTVGLSGELALGEWSGGGDLRLAANVFAAYAQPQAAADSLFTEVSTVAGRAWSVGLLAQRLLTPADRWGLVLHQPLRVVDGQAELRLPVGHDGTELRHDTVRVDLRPTGRETRLEMFYGRPLMAGADLRGSLMLRRQPGHVHQAPSEGVALLRTTVTF</sequence>
<dbReference type="PANTHER" id="PTHR43399">
    <property type="entry name" value="SUBTILISIN-RELATED"/>
    <property type="match status" value="1"/>
</dbReference>
<dbReference type="InterPro" id="IPR051048">
    <property type="entry name" value="Peptidase_S8/S53_subtilisin"/>
</dbReference>
<comment type="similarity">
    <text evidence="1 6">Belongs to the peptidase S8 family.</text>
</comment>
<dbReference type="Gene3D" id="3.40.50.200">
    <property type="entry name" value="Peptidase S8/S53 domain"/>
    <property type="match status" value="1"/>
</dbReference>
<dbReference type="STRING" id="589865.DaAHT2_0133"/>
<feature type="active site" description="Charge relay system" evidence="5 6">
    <location>
        <position position="203"/>
    </location>
</feature>
<gene>
    <name evidence="10" type="ordered locus">DaAHT2_0133</name>
</gene>
<feature type="active site" description="Charge relay system" evidence="5 6">
    <location>
        <position position="477"/>
    </location>
</feature>
<dbReference type="GO" id="GO:0006508">
    <property type="term" value="P:proteolysis"/>
    <property type="evidence" value="ECO:0007669"/>
    <property type="project" value="UniProtKB-KW"/>
</dbReference>
<protein>
    <submittedName>
        <fullName evidence="10">Peptidase S8 and S53 subtilisin kexin sedolisin</fullName>
    </submittedName>
</protein>
<dbReference type="InterPro" id="IPR000209">
    <property type="entry name" value="Peptidase_S8/S53_dom"/>
</dbReference>
<dbReference type="KEGG" id="dak:DaAHT2_0133"/>
<dbReference type="Proteomes" id="UP000001508">
    <property type="component" value="Chromosome"/>
</dbReference>
<dbReference type="AlphaFoldDB" id="D6Z5W4"/>
<dbReference type="eggNOG" id="COG1404">
    <property type="taxonomic scope" value="Bacteria"/>
</dbReference>
<dbReference type="PROSITE" id="PS00137">
    <property type="entry name" value="SUBTILASE_HIS"/>
    <property type="match status" value="1"/>
</dbReference>
<dbReference type="PRINTS" id="PR00723">
    <property type="entry name" value="SUBTILISIN"/>
</dbReference>
<keyword evidence="2 6" id="KW-0645">Protease</keyword>
<feature type="active site" description="Charge relay system" evidence="5 6">
    <location>
        <position position="233"/>
    </location>
</feature>
<evidence type="ECO:0000256" key="5">
    <source>
        <dbReference type="PIRSR" id="PIRSR615500-1"/>
    </source>
</evidence>
<evidence type="ECO:0000313" key="10">
    <source>
        <dbReference type="EMBL" id="ADH84846.1"/>
    </source>
</evidence>
<accession>D6Z5W4</accession>
<dbReference type="InterPro" id="IPR023828">
    <property type="entry name" value="Peptidase_S8_Ser-AS"/>
</dbReference>
<evidence type="ECO:0000256" key="6">
    <source>
        <dbReference type="PROSITE-ProRule" id="PRU01240"/>
    </source>
</evidence>
<keyword evidence="8" id="KW-0732">Signal</keyword>
<evidence type="ECO:0000256" key="2">
    <source>
        <dbReference type="ARBA" id="ARBA00022670"/>
    </source>
</evidence>